<proteinExistence type="predicted"/>
<evidence type="ECO:0000259" key="3">
    <source>
        <dbReference type="SMART" id="SM00421"/>
    </source>
</evidence>
<dbReference type="AlphaFoldDB" id="A0A3A1N7S1"/>
<dbReference type="GO" id="GO:0003677">
    <property type="term" value="F:DNA binding"/>
    <property type="evidence" value="ECO:0007669"/>
    <property type="project" value="InterPro"/>
</dbReference>
<dbReference type="OrthoDB" id="1090267at2"/>
<dbReference type="InterPro" id="IPR036388">
    <property type="entry name" value="WH-like_DNA-bd_sf"/>
</dbReference>
<keyword evidence="1" id="KW-0175">Coiled coil</keyword>
<dbReference type="Gene3D" id="2.60.40.10">
    <property type="entry name" value="Immunoglobulins"/>
    <property type="match status" value="1"/>
</dbReference>
<dbReference type="GO" id="GO:0006355">
    <property type="term" value="P:regulation of DNA-templated transcription"/>
    <property type="evidence" value="ECO:0007669"/>
    <property type="project" value="InterPro"/>
</dbReference>
<dbReference type="SUPFAM" id="SSF69304">
    <property type="entry name" value="Tricorn protease N-terminal domain"/>
    <property type="match status" value="1"/>
</dbReference>
<evidence type="ECO:0000313" key="5">
    <source>
        <dbReference type="Proteomes" id="UP000266067"/>
    </source>
</evidence>
<evidence type="ECO:0000313" key="4">
    <source>
        <dbReference type="EMBL" id="RIV32754.1"/>
    </source>
</evidence>
<dbReference type="Gene3D" id="1.10.10.10">
    <property type="entry name" value="Winged helix-like DNA-binding domain superfamily/Winged helix DNA-binding domain"/>
    <property type="match status" value="1"/>
</dbReference>
<feature type="domain" description="HTH luxR-type" evidence="3">
    <location>
        <begin position="882"/>
        <end position="939"/>
    </location>
</feature>
<dbReference type="Proteomes" id="UP000266067">
    <property type="component" value="Unassembled WGS sequence"/>
</dbReference>
<dbReference type="InterPro" id="IPR016032">
    <property type="entry name" value="Sig_transdc_resp-reg_C-effctor"/>
</dbReference>
<dbReference type="SMART" id="SM00421">
    <property type="entry name" value="HTH_LUXR"/>
    <property type="match status" value="1"/>
</dbReference>
<evidence type="ECO:0000256" key="1">
    <source>
        <dbReference type="SAM" id="Coils"/>
    </source>
</evidence>
<dbReference type="RefSeq" id="WP_119608007.1">
    <property type="nucleotide sequence ID" value="NZ_QXFH01000072.1"/>
</dbReference>
<feature type="coiled-coil region" evidence="1">
    <location>
        <begin position="768"/>
        <end position="811"/>
    </location>
</feature>
<dbReference type="Pfam" id="PF07495">
    <property type="entry name" value="Y_Y_Y"/>
    <property type="match status" value="1"/>
</dbReference>
<evidence type="ECO:0000256" key="2">
    <source>
        <dbReference type="SAM" id="Phobius"/>
    </source>
</evidence>
<comment type="caution">
    <text evidence="4">The sequence shown here is derived from an EMBL/GenBank/DDBJ whole genome shotgun (WGS) entry which is preliminary data.</text>
</comment>
<keyword evidence="2" id="KW-0472">Membrane</keyword>
<dbReference type="InterPro" id="IPR013783">
    <property type="entry name" value="Ig-like_fold"/>
</dbReference>
<protein>
    <recommendedName>
        <fullName evidence="3">HTH luxR-type domain-containing protein</fullName>
    </recommendedName>
</protein>
<keyword evidence="2" id="KW-0812">Transmembrane</keyword>
<accession>A0A3A1N7S1</accession>
<gene>
    <name evidence="4" type="ORF">D2V08_09955</name>
</gene>
<dbReference type="SUPFAM" id="SSF50998">
    <property type="entry name" value="Quinoprotein alcohol dehydrogenase-like"/>
    <property type="match status" value="1"/>
</dbReference>
<dbReference type="InterPro" id="IPR015943">
    <property type="entry name" value="WD40/YVTN_repeat-like_dom_sf"/>
</dbReference>
<dbReference type="Gene3D" id="2.130.10.10">
    <property type="entry name" value="YVTN repeat-like/Quinoprotein amine dehydrogenase"/>
    <property type="match status" value="1"/>
</dbReference>
<reference evidence="4 5" key="1">
    <citation type="submission" date="2018-08" db="EMBL/GenBank/DDBJ databases">
        <title>Proposal of Muricauda 72 sp.nov. and Muricauda NH166 sp.nov., isolated from seawater.</title>
        <authorList>
            <person name="Cheng H."/>
            <person name="Wu Y.-H."/>
            <person name="Guo L.-L."/>
            <person name="Xu X.-W."/>
        </authorList>
    </citation>
    <scope>NUCLEOTIDE SEQUENCE [LARGE SCALE GENOMIC DNA]</scope>
    <source>
        <strain evidence="4 5">KCTC 22173</strain>
    </source>
</reference>
<dbReference type="InterPro" id="IPR000792">
    <property type="entry name" value="Tscrpt_reg_LuxR_C"/>
</dbReference>
<dbReference type="InterPro" id="IPR011123">
    <property type="entry name" value="Y_Y_Y"/>
</dbReference>
<dbReference type="EMBL" id="QXFH01000072">
    <property type="protein sequence ID" value="RIV32754.1"/>
    <property type="molecule type" value="Genomic_DNA"/>
</dbReference>
<keyword evidence="2" id="KW-1133">Transmembrane helix</keyword>
<dbReference type="SUPFAM" id="SSF46894">
    <property type="entry name" value="C-terminal effector domain of the bipartite response regulators"/>
    <property type="match status" value="1"/>
</dbReference>
<dbReference type="InterPro" id="IPR011047">
    <property type="entry name" value="Quinoprotein_ADH-like_sf"/>
</dbReference>
<sequence>MHYNLIDTMFLRYSLYFFLLLSQWIICQELPPIQNYTPTDYQAENQNWAISQDDDKVVYVANNKGLLRFNGANWRLFPSPNESIMRSAKVVGNRIYTGCYMEFGYWVEDGYGELRYTSLSSNMEESLLEDEEFWGISNLDDWMVFQSLKRIYIYNIKTGAINIIDAENTLFRMFQVDKEIYFQESGKGIFKIDNGEAEIVYEDEVVLNDEVINIFQQGGIIVLVTKHNGFFRANDGFLTKFSTGLDLLVNKISVYSAIKLKDGKYALGTISNGLVLLDQNGVLLDHIDQIKGLRNNTILSLMEDIDSNIWLGLDNGISYLNVKSPVKVYHDNKGVVGSTYAAAIKDNILYLGTNQGLFYKNMEGDSDFKLVKGTQGQVWSLQEIGGTLFCCHHSGTFIVEGDSAKQITSLEGAWKINPLSGNPDLLLQGNYDGLYVLEKERDNWKLRNKIEGFEHSSRYFEILGNKVFVNHEYKGIFKLDVDSSFHHVQSIAMDTLIKGSESGIVKYRDQLFYAYKEGVFKYQPDSDSFVQDTLLSSIYNQDDYVSGKMVLDQNEDNLWIFTNSNISLLSDGSLADTLLVKPIPLAENVRNGIVGYENIVNLGEEGKYLLGTTSGYITLDVNAFQEPDLVVKIGRVQKSSKDSQSWTLIEKDLEVNLKSSENHLRFSFFTAEYNKYFQPKYQFQLQGIYDNWSDWSENYSTTFENLPYGDYTFRVRAKIGDKVSSNIATYSFRIERPWYISNLMLVIYILTFAIGSFLIHQAYKRYYHKRQQKLIEKNKREMELAKAQNEKEIIKIKNEQLQEEFRSKSNELAASTLSIIRKNELLSKVKDQLLSSVEDKGSIKPIINVIDKNITQNDDWELFKEAFNNADRKFLKKLKKAHPNLSPNDVRLCAYLRLNLSSKEIAPLFNISVRSVEIKRYRLRKKMDLSHDDNLVDYILKL</sequence>
<feature type="transmembrane region" description="Helical" evidence="2">
    <location>
        <begin position="738"/>
        <end position="763"/>
    </location>
</feature>
<organism evidence="4 5">
    <name type="scientific">Flagellimonas lutimaris</name>
    <dbReference type="NCBI Taxonomy" id="475082"/>
    <lineage>
        <taxon>Bacteria</taxon>
        <taxon>Pseudomonadati</taxon>
        <taxon>Bacteroidota</taxon>
        <taxon>Flavobacteriia</taxon>
        <taxon>Flavobacteriales</taxon>
        <taxon>Flavobacteriaceae</taxon>
        <taxon>Flagellimonas</taxon>
    </lineage>
</organism>
<name>A0A3A1N7S1_9FLAO</name>
<keyword evidence="5" id="KW-1185">Reference proteome</keyword>